<protein>
    <submittedName>
        <fullName evidence="1">Uncharacterized protein</fullName>
    </submittedName>
</protein>
<proteinExistence type="predicted"/>
<sequence length="139" mass="15461">MTNLAAGKEVEIEFRIVPNKPGKVEVALDTPPIESSTCIFEWDSSGATVEQWTARIWGNPRTGELECDVSRKEGAETYLMFTKFKTTLGTNPVLDALVHDNDGEMEAENFLRDGECIENAHDWAGGTIRRIKLKSMVVS</sequence>
<reference evidence="1 2" key="1">
    <citation type="journal article" date="2018" name="Mol. Biol. Evol.">
        <title>Analysis of the draft genome of the red seaweed Gracilariopsis chorda provides insights into genome size evolution in Rhodophyta.</title>
        <authorList>
            <person name="Lee J."/>
            <person name="Yang E.C."/>
            <person name="Graf L."/>
            <person name="Yang J.H."/>
            <person name="Qiu H."/>
            <person name="Zel Zion U."/>
            <person name="Chan C.X."/>
            <person name="Stephens T.G."/>
            <person name="Weber A.P.M."/>
            <person name="Boo G.H."/>
            <person name="Boo S.M."/>
            <person name="Kim K.M."/>
            <person name="Shin Y."/>
            <person name="Jung M."/>
            <person name="Lee S.J."/>
            <person name="Yim H.S."/>
            <person name="Lee J.H."/>
            <person name="Bhattacharya D."/>
            <person name="Yoon H.S."/>
        </authorList>
    </citation>
    <scope>NUCLEOTIDE SEQUENCE [LARGE SCALE GENOMIC DNA]</scope>
    <source>
        <strain evidence="1 2">SKKU-2015</strain>
        <tissue evidence="1">Whole body</tissue>
    </source>
</reference>
<dbReference type="Pfam" id="PF10572">
    <property type="entry name" value="UPF0556"/>
    <property type="match status" value="1"/>
</dbReference>
<dbReference type="InterPro" id="IPR018887">
    <property type="entry name" value="MYDGF"/>
</dbReference>
<gene>
    <name evidence="1" type="ORF">BWQ96_08560</name>
</gene>
<dbReference type="EMBL" id="NBIV01000200">
    <property type="protein sequence ID" value="PXF41714.1"/>
    <property type="molecule type" value="Genomic_DNA"/>
</dbReference>
<dbReference type="AlphaFoldDB" id="A0A2V3IHZ7"/>
<name>A0A2V3IHZ7_9FLOR</name>
<dbReference type="Proteomes" id="UP000247409">
    <property type="component" value="Unassembled WGS sequence"/>
</dbReference>
<evidence type="ECO:0000313" key="1">
    <source>
        <dbReference type="EMBL" id="PXF41714.1"/>
    </source>
</evidence>
<keyword evidence="2" id="KW-1185">Reference proteome</keyword>
<comment type="caution">
    <text evidence="1">The sequence shown here is derived from an EMBL/GenBank/DDBJ whole genome shotgun (WGS) entry which is preliminary data.</text>
</comment>
<organism evidence="1 2">
    <name type="scientific">Gracilariopsis chorda</name>
    <dbReference type="NCBI Taxonomy" id="448386"/>
    <lineage>
        <taxon>Eukaryota</taxon>
        <taxon>Rhodophyta</taxon>
        <taxon>Florideophyceae</taxon>
        <taxon>Rhodymeniophycidae</taxon>
        <taxon>Gracilariales</taxon>
        <taxon>Gracilariaceae</taxon>
        <taxon>Gracilariopsis</taxon>
    </lineage>
</organism>
<accession>A0A2V3IHZ7</accession>
<evidence type="ECO:0000313" key="2">
    <source>
        <dbReference type="Proteomes" id="UP000247409"/>
    </source>
</evidence>